<dbReference type="EMBL" id="JAUEPU010000030">
    <property type="protein sequence ID" value="KAK0492392.1"/>
    <property type="molecule type" value="Genomic_DNA"/>
</dbReference>
<evidence type="ECO:0000313" key="3">
    <source>
        <dbReference type="EMBL" id="KAK0492392.1"/>
    </source>
</evidence>
<gene>
    <name evidence="3" type="ORF">EDD18DRAFT_1079879</name>
</gene>
<reference evidence="3" key="1">
    <citation type="submission" date="2023-06" db="EMBL/GenBank/DDBJ databases">
        <authorList>
            <consortium name="Lawrence Berkeley National Laboratory"/>
            <person name="Ahrendt S."/>
            <person name="Sahu N."/>
            <person name="Indic B."/>
            <person name="Wong-Bajracharya J."/>
            <person name="Merenyi Z."/>
            <person name="Ke H.-M."/>
            <person name="Monk M."/>
            <person name="Kocsube S."/>
            <person name="Drula E."/>
            <person name="Lipzen A."/>
            <person name="Balint B."/>
            <person name="Henrissat B."/>
            <person name="Andreopoulos B."/>
            <person name="Martin F.M."/>
            <person name="Harder C.B."/>
            <person name="Rigling D."/>
            <person name="Ford K.L."/>
            <person name="Foster G.D."/>
            <person name="Pangilinan J."/>
            <person name="Papanicolaou A."/>
            <person name="Barry K."/>
            <person name="LaButti K."/>
            <person name="Viragh M."/>
            <person name="Koriabine M."/>
            <person name="Yan M."/>
            <person name="Riley R."/>
            <person name="Champramary S."/>
            <person name="Plett K.L."/>
            <person name="Tsai I.J."/>
            <person name="Slot J."/>
            <person name="Sipos G."/>
            <person name="Plett J."/>
            <person name="Nagy L.G."/>
            <person name="Grigoriev I.V."/>
        </authorList>
    </citation>
    <scope>NUCLEOTIDE SEQUENCE</scope>
    <source>
        <strain evidence="3">HWK02</strain>
    </source>
</reference>
<evidence type="ECO:0000256" key="1">
    <source>
        <dbReference type="ARBA" id="ARBA00009005"/>
    </source>
</evidence>
<proteinExistence type="inferred from homology"/>
<dbReference type="Pfam" id="PF00656">
    <property type="entry name" value="Peptidase_C14"/>
    <property type="match status" value="1"/>
</dbReference>
<dbReference type="InterPro" id="IPR011600">
    <property type="entry name" value="Pept_C14_caspase"/>
</dbReference>
<dbReference type="PANTHER" id="PTHR48104:SF30">
    <property type="entry name" value="METACASPASE-1"/>
    <property type="match status" value="1"/>
</dbReference>
<comment type="caution">
    <text evidence="3">The sequence shown here is derived from an EMBL/GenBank/DDBJ whole genome shotgun (WGS) entry which is preliminary data.</text>
</comment>
<evidence type="ECO:0000259" key="2">
    <source>
        <dbReference type="Pfam" id="PF00656"/>
    </source>
</evidence>
<dbReference type="Proteomes" id="UP001175228">
    <property type="component" value="Unassembled WGS sequence"/>
</dbReference>
<sequence length="207" mass="23061">ASRFWAVLIGINEYVSYLLHGSVPDIQLMEKYLTEGLGVPRNHIQLLVRSNEHLSPQDSKNPSHARIVATLLSLITNSEITYGDNIIIYYSGHGSSYPLDTEEDGQTDYIQALCPIDRDTPGENGKPVPDISDREFNTILSLISRAKGHHITVILDCCYSGGVSRNIPELGARTSPPMKRATPQEILIAGEKNLVRYPDYRSILEKE</sequence>
<feature type="non-terminal residue" evidence="3">
    <location>
        <position position="1"/>
    </location>
</feature>
<dbReference type="InterPro" id="IPR050452">
    <property type="entry name" value="Metacaspase"/>
</dbReference>
<dbReference type="GO" id="GO:0006508">
    <property type="term" value="P:proteolysis"/>
    <property type="evidence" value="ECO:0007669"/>
    <property type="project" value="InterPro"/>
</dbReference>
<evidence type="ECO:0000313" key="4">
    <source>
        <dbReference type="Proteomes" id="UP001175228"/>
    </source>
</evidence>
<dbReference type="PANTHER" id="PTHR48104">
    <property type="entry name" value="METACASPASE-4"/>
    <property type="match status" value="1"/>
</dbReference>
<dbReference type="AlphaFoldDB" id="A0AA39PXH4"/>
<dbReference type="GO" id="GO:0005737">
    <property type="term" value="C:cytoplasm"/>
    <property type="evidence" value="ECO:0007669"/>
    <property type="project" value="TreeGrafter"/>
</dbReference>
<protein>
    <submittedName>
        <fullName evidence="3">Caspase domain-containing protein</fullName>
    </submittedName>
</protein>
<keyword evidence="4" id="KW-1185">Reference proteome</keyword>
<accession>A0AA39PXH4</accession>
<feature type="domain" description="Peptidase C14 caspase" evidence="2">
    <location>
        <begin position="5"/>
        <end position="166"/>
    </location>
</feature>
<organism evidence="3 4">
    <name type="scientific">Armillaria luteobubalina</name>
    <dbReference type="NCBI Taxonomy" id="153913"/>
    <lineage>
        <taxon>Eukaryota</taxon>
        <taxon>Fungi</taxon>
        <taxon>Dikarya</taxon>
        <taxon>Basidiomycota</taxon>
        <taxon>Agaricomycotina</taxon>
        <taxon>Agaricomycetes</taxon>
        <taxon>Agaricomycetidae</taxon>
        <taxon>Agaricales</taxon>
        <taxon>Marasmiineae</taxon>
        <taxon>Physalacriaceae</taxon>
        <taxon>Armillaria</taxon>
    </lineage>
</organism>
<name>A0AA39PXH4_9AGAR</name>
<dbReference type="Gene3D" id="3.40.50.1460">
    <property type="match status" value="1"/>
</dbReference>
<dbReference type="GO" id="GO:0004197">
    <property type="term" value="F:cysteine-type endopeptidase activity"/>
    <property type="evidence" value="ECO:0007669"/>
    <property type="project" value="InterPro"/>
</dbReference>
<comment type="similarity">
    <text evidence="1">Belongs to the peptidase C14B family.</text>
</comment>